<feature type="region of interest" description="Disordered" evidence="1">
    <location>
        <begin position="1"/>
        <end position="30"/>
    </location>
</feature>
<sequence length="170" mass="19122">MFAAKRSAASMRQVLRTQPPRRFGSDSAHAEPVNESFGRSFYITVGSFASAYLLYRLSKSNDESGAESWISGLISKWTPSQELFEQRNAVHTAILEKAAEDRHLFQSQGPNEFYELKQPDMLNARVPYNVSPGSQADLSAVVAHYERKNKDIEASRVARMKDGKVESLYD</sequence>
<evidence type="ECO:0000313" key="2">
    <source>
        <dbReference type="EMBL" id="KAJ5180426.1"/>
    </source>
</evidence>
<dbReference type="OrthoDB" id="2120038at2759"/>
<comment type="caution">
    <text evidence="2">The sequence shown here is derived from an EMBL/GenBank/DDBJ whole genome shotgun (WGS) entry which is preliminary data.</text>
</comment>
<dbReference type="InterPro" id="IPR034444">
    <property type="entry name" value="Nuo17.8"/>
</dbReference>
<dbReference type="EMBL" id="JAPQKO010000002">
    <property type="protein sequence ID" value="KAJ5180426.1"/>
    <property type="molecule type" value="Genomic_DNA"/>
</dbReference>
<name>A0A9W9ING0_9EURO</name>
<gene>
    <name evidence="2" type="ORF">N7492_003636</name>
</gene>
<organism evidence="2 3">
    <name type="scientific">Penicillium capsulatum</name>
    <dbReference type="NCBI Taxonomy" id="69766"/>
    <lineage>
        <taxon>Eukaryota</taxon>
        <taxon>Fungi</taxon>
        <taxon>Dikarya</taxon>
        <taxon>Ascomycota</taxon>
        <taxon>Pezizomycotina</taxon>
        <taxon>Eurotiomycetes</taxon>
        <taxon>Eurotiomycetidae</taxon>
        <taxon>Eurotiales</taxon>
        <taxon>Aspergillaceae</taxon>
        <taxon>Penicillium</taxon>
    </lineage>
</organism>
<dbReference type="PANTHER" id="PTHR42100">
    <property type="entry name" value="OXIDOREDUCTASE 178 KDA SUBUNIT, PUTATIVE (AFU_ORTHOLOGUE AFUA_8G04320)-RELATED"/>
    <property type="match status" value="1"/>
</dbReference>
<reference evidence="2" key="1">
    <citation type="submission" date="2022-11" db="EMBL/GenBank/DDBJ databases">
        <authorList>
            <person name="Petersen C."/>
        </authorList>
    </citation>
    <scope>NUCLEOTIDE SEQUENCE</scope>
    <source>
        <strain evidence="2">IBT 21917</strain>
    </source>
</reference>
<dbReference type="PANTHER" id="PTHR42100:SF1">
    <property type="entry name" value="OXIDOREDUCTASE 178 KDA SUBUNIT, PUTATIVE (AFU_ORTHOLOGUE AFUA_8G04320)-RELATED"/>
    <property type="match status" value="1"/>
</dbReference>
<evidence type="ECO:0000256" key="1">
    <source>
        <dbReference type="SAM" id="MobiDB-lite"/>
    </source>
</evidence>
<dbReference type="GO" id="GO:0005739">
    <property type="term" value="C:mitochondrion"/>
    <property type="evidence" value="ECO:0007669"/>
    <property type="project" value="InterPro"/>
</dbReference>
<dbReference type="AlphaFoldDB" id="A0A9W9ING0"/>
<keyword evidence="3" id="KW-1185">Reference proteome</keyword>
<evidence type="ECO:0008006" key="4">
    <source>
        <dbReference type="Google" id="ProtNLM"/>
    </source>
</evidence>
<reference evidence="2" key="2">
    <citation type="journal article" date="2023" name="IMA Fungus">
        <title>Comparative genomic study of the Penicillium genus elucidates a diverse pangenome and 15 lateral gene transfer events.</title>
        <authorList>
            <person name="Petersen C."/>
            <person name="Sorensen T."/>
            <person name="Nielsen M.R."/>
            <person name="Sondergaard T.E."/>
            <person name="Sorensen J.L."/>
            <person name="Fitzpatrick D.A."/>
            <person name="Frisvad J.C."/>
            <person name="Nielsen K.L."/>
        </authorList>
    </citation>
    <scope>NUCLEOTIDE SEQUENCE</scope>
    <source>
        <strain evidence="2">IBT 21917</strain>
    </source>
</reference>
<accession>A0A9W9ING0</accession>
<evidence type="ECO:0000313" key="3">
    <source>
        <dbReference type="Proteomes" id="UP001146351"/>
    </source>
</evidence>
<protein>
    <recommendedName>
        <fullName evidence="4">NADH-ubiquinone oxidoreductase 178 kDa subunit</fullName>
    </recommendedName>
</protein>
<dbReference type="Proteomes" id="UP001146351">
    <property type="component" value="Unassembled WGS sequence"/>
</dbReference>
<proteinExistence type="predicted"/>